<evidence type="ECO:0000256" key="1">
    <source>
        <dbReference type="SAM" id="Phobius"/>
    </source>
</evidence>
<dbReference type="InterPro" id="IPR009571">
    <property type="entry name" value="SUR7/Rim9-like_fungi"/>
</dbReference>
<feature type="transmembrane region" description="Helical" evidence="1">
    <location>
        <begin position="208"/>
        <end position="235"/>
    </location>
</feature>
<proteinExistence type="predicted"/>
<dbReference type="RefSeq" id="XP_016623170.1">
    <property type="nucleotide sequence ID" value="XM_016761320.1"/>
</dbReference>
<gene>
    <name evidence="2" type="ORF">Z519_03570</name>
</gene>
<accession>A0A0D2F2V5</accession>
<dbReference type="InterPro" id="IPR052413">
    <property type="entry name" value="SUR7_domain"/>
</dbReference>
<feature type="transmembrane region" description="Helical" evidence="1">
    <location>
        <begin position="174"/>
        <end position="199"/>
    </location>
</feature>
<dbReference type="GO" id="GO:0005886">
    <property type="term" value="C:plasma membrane"/>
    <property type="evidence" value="ECO:0007669"/>
    <property type="project" value="InterPro"/>
</dbReference>
<organism evidence="2 3">
    <name type="scientific">Cladophialophora bantiana (strain ATCC 10958 / CBS 173.52 / CDC B-1940 / NIH 8579)</name>
    <name type="common">Xylohypha bantiana</name>
    <dbReference type="NCBI Taxonomy" id="1442370"/>
    <lineage>
        <taxon>Eukaryota</taxon>
        <taxon>Fungi</taxon>
        <taxon>Dikarya</taxon>
        <taxon>Ascomycota</taxon>
        <taxon>Pezizomycotina</taxon>
        <taxon>Eurotiomycetes</taxon>
        <taxon>Chaetothyriomycetidae</taxon>
        <taxon>Chaetothyriales</taxon>
        <taxon>Herpotrichiellaceae</taxon>
        <taxon>Cladophialophora</taxon>
    </lineage>
</organism>
<reference evidence="2" key="1">
    <citation type="submission" date="2015-01" db="EMBL/GenBank/DDBJ databases">
        <title>The Genome Sequence of Cladophialophora bantiana CBS 173.52.</title>
        <authorList>
            <consortium name="The Broad Institute Genomics Platform"/>
            <person name="Cuomo C."/>
            <person name="de Hoog S."/>
            <person name="Gorbushina A."/>
            <person name="Stielow B."/>
            <person name="Teixiera M."/>
            <person name="Abouelleil A."/>
            <person name="Chapman S.B."/>
            <person name="Priest M."/>
            <person name="Young S.K."/>
            <person name="Wortman J."/>
            <person name="Nusbaum C."/>
            <person name="Birren B."/>
        </authorList>
    </citation>
    <scope>NUCLEOTIDE SEQUENCE [LARGE SCALE GENOMIC DNA]</scope>
    <source>
        <strain evidence="2">CBS 173.52</strain>
    </source>
</reference>
<evidence type="ECO:0000313" key="2">
    <source>
        <dbReference type="EMBL" id="KIW96501.1"/>
    </source>
</evidence>
<dbReference type="GeneID" id="27696498"/>
<dbReference type="PANTHER" id="PTHR28019:SF7">
    <property type="entry name" value="SUR7 PROTEIN"/>
    <property type="match status" value="1"/>
</dbReference>
<sequence length="346" mass="37773">MRVSPLLTLLSALAATALMFICLLGGYSTTTLTNLDMFNLNISQIANTKFNNGTGNGCNCVEFVNGTLTINGTAVVNGTLTLGYAELDLFEYYSVYAINYCEGNYLPSYQDDHASAVITHCETPSLSRRFDLVKIMETAMTRLGNALGEDISFEDLDWPNGITSAFIYVQSAGAAMVVFFLIGLAFLILATLAALWVLFTTSKAAVKFILITSVLALLSLTICAGIATAITTIVVNGINANGEQIGVSAQQGNVFLALIWIAVALLFISTLTTAATLCVGPNRRSHVPVRQYEAFDMPPVATKRRPMMMPYYMQPPDSGYWDAFSSRRMLVDPRDNEYYGYGEEFR</sequence>
<feature type="transmembrane region" description="Helical" evidence="1">
    <location>
        <begin position="255"/>
        <end position="280"/>
    </location>
</feature>
<protein>
    <submittedName>
        <fullName evidence="2">Uncharacterized protein</fullName>
    </submittedName>
</protein>
<dbReference type="VEuPathDB" id="FungiDB:Z519_03570"/>
<dbReference type="HOGENOM" id="CLU_064532_0_0_1"/>
<name>A0A0D2F2V5_CLAB1</name>
<dbReference type="PANTHER" id="PTHR28019">
    <property type="entry name" value="CELL MEMBRANE PROTEIN YLR413W-RELATED"/>
    <property type="match status" value="1"/>
</dbReference>
<evidence type="ECO:0000313" key="3">
    <source>
        <dbReference type="Proteomes" id="UP000053789"/>
    </source>
</evidence>
<dbReference type="Pfam" id="PF06687">
    <property type="entry name" value="SUR7"/>
    <property type="match status" value="1"/>
</dbReference>
<dbReference type="OrthoDB" id="4159154at2759"/>
<dbReference type="GO" id="GO:0051285">
    <property type="term" value="C:cell cortex of cell tip"/>
    <property type="evidence" value="ECO:0007669"/>
    <property type="project" value="TreeGrafter"/>
</dbReference>
<keyword evidence="1" id="KW-1133">Transmembrane helix</keyword>
<dbReference type="EMBL" id="KN846983">
    <property type="protein sequence ID" value="KIW96501.1"/>
    <property type="molecule type" value="Genomic_DNA"/>
</dbReference>
<keyword evidence="1" id="KW-0812">Transmembrane</keyword>
<dbReference type="Proteomes" id="UP000053789">
    <property type="component" value="Unassembled WGS sequence"/>
</dbReference>
<keyword evidence="1" id="KW-0472">Membrane</keyword>
<dbReference type="AlphaFoldDB" id="A0A0D2F2V5"/>
<keyword evidence="3" id="KW-1185">Reference proteome</keyword>
<dbReference type="GO" id="GO:0031505">
    <property type="term" value="P:fungal-type cell wall organization"/>
    <property type="evidence" value="ECO:0007669"/>
    <property type="project" value="TreeGrafter"/>
</dbReference>